<keyword evidence="4" id="KW-0699">rRNA-binding</keyword>
<dbReference type="CDD" id="cd04451">
    <property type="entry name" value="S1_IF1"/>
    <property type="match status" value="1"/>
</dbReference>
<dbReference type="InterPro" id="IPR012340">
    <property type="entry name" value="NA-bd_OB-fold"/>
</dbReference>
<dbReference type="GO" id="GO:0019843">
    <property type="term" value="F:rRNA binding"/>
    <property type="evidence" value="ECO:0007669"/>
    <property type="project" value="UniProtKB-UniRule"/>
</dbReference>
<dbReference type="PANTHER" id="PTHR33370:SF1">
    <property type="entry name" value="TRANSLATION INITIATION FACTOR IF-1, CHLOROPLASTIC"/>
    <property type="match status" value="1"/>
</dbReference>
<comment type="subcellular location">
    <subcellularLocation>
        <location evidence="4">Cytoplasm</location>
    </subcellularLocation>
</comment>
<keyword evidence="4" id="KW-0694">RNA-binding</keyword>
<dbReference type="Gene3D" id="2.40.50.140">
    <property type="entry name" value="Nucleic acid-binding proteins"/>
    <property type="match status" value="1"/>
</dbReference>
<accession>A0A955RJ72</accession>
<protein>
    <recommendedName>
        <fullName evidence="4 5">Translation initiation factor IF-1</fullName>
    </recommendedName>
</protein>
<dbReference type="InterPro" id="IPR004368">
    <property type="entry name" value="TIF_IF1"/>
</dbReference>
<dbReference type="InterPro" id="IPR006196">
    <property type="entry name" value="RNA-binding_domain_S1_IF1"/>
</dbReference>
<dbReference type="Pfam" id="PF01176">
    <property type="entry name" value="eIF-1a"/>
    <property type="match status" value="1"/>
</dbReference>
<evidence type="ECO:0000259" key="6">
    <source>
        <dbReference type="PROSITE" id="PS50832"/>
    </source>
</evidence>
<dbReference type="GO" id="GO:0005829">
    <property type="term" value="C:cytosol"/>
    <property type="evidence" value="ECO:0007669"/>
    <property type="project" value="TreeGrafter"/>
</dbReference>
<reference evidence="7" key="1">
    <citation type="submission" date="2020-04" db="EMBL/GenBank/DDBJ databases">
        <authorList>
            <person name="Zhang T."/>
        </authorList>
    </citation>
    <scope>NUCLEOTIDE SEQUENCE</scope>
    <source>
        <strain evidence="7">HKST-UBA14</strain>
    </source>
</reference>
<evidence type="ECO:0000256" key="4">
    <source>
        <dbReference type="HAMAP-Rule" id="MF_00075"/>
    </source>
</evidence>
<comment type="function">
    <text evidence="4">One of the essential components for the initiation of protein synthesis. Stabilizes the binding of IF-2 and IF-3 on the 30S subunit to which N-formylmethionyl-tRNA(fMet) subsequently binds. Helps modulate mRNA selection, yielding the 30S pre-initiation complex (PIC). Upon addition of the 50S ribosomal subunit IF-1, IF-2 and IF-3 are released leaving the mature 70S translation initiation complex.</text>
</comment>
<dbReference type="NCBIfam" id="TIGR00008">
    <property type="entry name" value="infA"/>
    <property type="match status" value="1"/>
</dbReference>
<dbReference type="PANTHER" id="PTHR33370">
    <property type="entry name" value="TRANSLATION INITIATION FACTOR IF-1, CHLOROPLASTIC"/>
    <property type="match status" value="1"/>
</dbReference>
<dbReference type="GO" id="GO:0003743">
    <property type="term" value="F:translation initiation factor activity"/>
    <property type="evidence" value="ECO:0007669"/>
    <property type="project" value="UniProtKB-UniRule"/>
</dbReference>
<sequence length="80" mass="9226">MADTATIDPKKKFKLRGTIKETLPGTKFKVEINLQGETHEILGHISGKMRMHYIKLQVGDEVEVEMTPYDLSKGRITYRY</sequence>
<name>A0A955RJ72_9BACT</name>
<reference evidence="7" key="2">
    <citation type="journal article" date="2021" name="Microbiome">
        <title>Successional dynamics and alternative stable states in a saline activated sludge microbial community over 9 years.</title>
        <authorList>
            <person name="Wang Y."/>
            <person name="Ye J."/>
            <person name="Ju F."/>
            <person name="Liu L."/>
            <person name="Boyd J.A."/>
            <person name="Deng Y."/>
            <person name="Parks D.H."/>
            <person name="Jiang X."/>
            <person name="Yin X."/>
            <person name="Woodcroft B.J."/>
            <person name="Tyson G.W."/>
            <person name="Hugenholtz P."/>
            <person name="Polz M.F."/>
            <person name="Zhang T."/>
        </authorList>
    </citation>
    <scope>NUCLEOTIDE SEQUENCE</scope>
    <source>
        <strain evidence="7">HKST-UBA14</strain>
    </source>
</reference>
<evidence type="ECO:0000256" key="1">
    <source>
        <dbReference type="ARBA" id="ARBA00010939"/>
    </source>
</evidence>
<dbReference type="HAMAP" id="MF_00075">
    <property type="entry name" value="IF_1"/>
    <property type="match status" value="1"/>
</dbReference>
<keyword evidence="4" id="KW-0963">Cytoplasm</keyword>
<evidence type="ECO:0000256" key="2">
    <source>
        <dbReference type="ARBA" id="ARBA00022540"/>
    </source>
</evidence>
<evidence type="ECO:0000256" key="5">
    <source>
        <dbReference type="NCBIfam" id="TIGR00008"/>
    </source>
</evidence>
<feature type="domain" description="S1-like" evidence="6">
    <location>
        <begin position="3"/>
        <end position="80"/>
    </location>
</feature>
<gene>
    <name evidence="4 7" type="primary">infA</name>
    <name evidence="7" type="ORF">KC909_04825</name>
</gene>
<evidence type="ECO:0000256" key="3">
    <source>
        <dbReference type="ARBA" id="ARBA00022917"/>
    </source>
</evidence>
<dbReference type="FunFam" id="2.40.50.140:FF:000002">
    <property type="entry name" value="Translation initiation factor IF-1"/>
    <property type="match status" value="1"/>
</dbReference>
<dbReference type="AlphaFoldDB" id="A0A955RJ72"/>
<evidence type="ECO:0000313" key="8">
    <source>
        <dbReference type="Proteomes" id="UP000783287"/>
    </source>
</evidence>
<evidence type="ECO:0000313" key="7">
    <source>
        <dbReference type="EMBL" id="MCA9383666.1"/>
    </source>
</evidence>
<keyword evidence="3 4" id="KW-0648">Protein biosynthesis</keyword>
<organism evidence="7 8">
    <name type="scientific">Candidatus Dojkabacteria bacterium</name>
    <dbReference type="NCBI Taxonomy" id="2099670"/>
    <lineage>
        <taxon>Bacteria</taxon>
        <taxon>Candidatus Dojkabacteria</taxon>
    </lineage>
</organism>
<dbReference type="PROSITE" id="PS50832">
    <property type="entry name" value="S1_IF1_TYPE"/>
    <property type="match status" value="1"/>
</dbReference>
<proteinExistence type="inferred from homology"/>
<comment type="caution">
    <text evidence="7">The sequence shown here is derived from an EMBL/GenBank/DDBJ whole genome shotgun (WGS) entry which is preliminary data.</text>
</comment>
<comment type="subunit">
    <text evidence="4">Component of the 30S ribosomal translation pre-initiation complex which assembles on the 30S ribosome in the order IF-2 and IF-3, IF-1 and N-formylmethionyl-tRNA(fMet); mRNA recruitment can occur at any time during PIC assembly.</text>
</comment>
<keyword evidence="2 4" id="KW-0396">Initiation factor</keyword>
<dbReference type="SUPFAM" id="SSF50249">
    <property type="entry name" value="Nucleic acid-binding proteins"/>
    <property type="match status" value="1"/>
</dbReference>
<dbReference type="GO" id="GO:0043022">
    <property type="term" value="F:ribosome binding"/>
    <property type="evidence" value="ECO:0007669"/>
    <property type="project" value="UniProtKB-UniRule"/>
</dbReference>
<comment type="similarity">
    <text evidence="1 4">Belongs to the IF-1 family.</text>
</comment>
<dbReference type="EMBL" id="JAGQLK010000109">
    <property type="protein sequence ID" value="MCA9383666.1"/>
    <property type="molecule type" value="Genomic_DNA"/>
</dbReference>
<dbReference type="Proteomes" id="UP000783287">
    <property type="component" value="Unassembled WGS sequence"/>
</dbReference>